<evidence type="ECO:0000313" key="1">
    <source>
        <dbReference type="Proteomes" id="UP000790787"/>
    </source>
</evidence>
<reference evidence="2" key="2">
    <citation type="submission" date="2025-08" db="UniProtKB">
        <authorList>
            <consortium name="RefSeq"/>
        </authorList>
    </citation>
    <scope>IDENTIFICATION</scope>
    <source>
        <tissue evidence="2">Leaf</tissue>
    </source>
</reference>
<dbReference type="RefSeq" id="XP_075104274.1">
    <property type="nucleotide sequence ID" value="XM_075248173.1"/>
</dbReference>
<sequence>MAYSLLTDLNSIRDDWTVRVRVCRIWNSINFKRNRELMSTDMILIDEEETLIHATINKNLVNKYKNLLSEGSIYVIKNFKVSEASGLYRPVTSTYKISFFLTTALQELREGIVNIPINGFQLIKPDMIDSRLNYTPCYQRWLVVYLPSMTSRVLEASGKKETSKL</sequence>
<name>A0AC58U469_TOBAC</name>
<proteinExistence type="predicted"/>
<dbReference type="Proteomes" id="UP000790787">
    <property type="component" value="Chromosome 24"/>
</dbReference>
<reference evidence="1" key="1">
    <citation type="journal article" date="2014" name="Nat. Commun.">
        <title>The tobacco genome sequence and its comparison with those of tomato and potato.</title>
        <authorList>
            <person name="Sierro N."/>
            <person name="Battey J.N."/>
            <person name="Ouadi S."/>
            <person name="Bakaher N."/>
            <person name="Bovet L."/>
            <person name="Willig A."/>
            <person name="Goepfert S."/>
            <person name="Peitsch M.C."/>
            <person name="Ivanov N.V."/>
        </authorList>
    </citation>
    <scope>NUCLEOTIDE SEQUENCE [LARGE SCALE GENOMIC DNA]</scope>
</reference>
<keyword evidence="1" id="KW-1185">Reference proteome</keyword>
<protein>
    <submittedName>
        <fullName evidence="2">Replication protein A 70 kDa DNA-binding subunit D-like</fullName>
    </submittedName>
</protein>
<gene>
    <name evidence="2" type="primary">LOC107767014</name>
</gene>
<organism evidence="1 2">
    <name type="scientific">Nicotiana tabacum</name>
    <name type="common">Common tobacco</name>
    <dbReference type="NCBI Taxonomy" id="4097"/>
    <lineage>
        <taxon>Eukaryota</taxon>
        <taxon>Viridiplantae</taxon>
        <taxon>Streptophyta</taxon>
        <taxon>Embryophyta</taxon>
        <taxon>Tracheophyta</taxon>
        <taxon>Spermatophyta</taxon>
        <taxon>Magnoliopsida</taxon>
        <taxon>eudicotyledons</taxon>
        <taxon>Gunneridae</taxon>
        <taxon>Pentapetalae</taxon>
        <taxon>asterids</taxon>
        <taxon>lamiids</taxon>
        <taxon>Solanales</taxon>
        <taxon>Solanaceae</taxon>
        <taxon>Nicotianoideae</taxon>
        <taxon>Nicotianeae</taxon>
        <taxon>Nicotiana</taxon>
    </lineage>
</organism>
<accession>A0AC58U469</accession>
<evidence type="ECO:0000313" key="2">
    <source>
        <dbReference type="RefSeq" id="XP_075104274.1"/>
    </source>
</evidence>